<feature type="domain" description="RNA-binding S4" evidence="3">
    <location>
        <begin position="4"/>
        <end position="69"/>
    </location>
</feature>
<dbReference type="RefSeq" id="WP_069437294.1">
    <property type="nucleotide sequence ID" value="NZ_LPWG01000011.1"/>
</dbReference>
<dbReference type="InterPro" id="IPR036986">
    <property type="entry name" value="S4_RNA-bd_sf"/>
</dbReference>
<reference evidence="4 5" key="1">
    <citation type="journal article" date="2016" name="Environ. Microbiol.">
        <title>New Methyloceanibacter diversity from North Sea sediments includes methanotroph containing solely the soluble methane monooxygenase.</title>
        <authorList>
            <person name="Vekeman B."/>
            <person name="Kerckhof F.M."/>
            <person name="Cremers G."/>
            <person name="de Vos P."/>
            <person name="Vandamme P."/>
            <person name="Boon N."/>
            <person name="Op den Camp H.J."/>
            <person name="Heylen K."/>
        </authorList>
    </citation>
    <scope>NUCLEOTIDE SEQUENCE [LARGE SCALE GENOMIC DNA]</scope>
    <source>
        <strain evidence="4 5">R-67174</strain>
    </source>
</reference>
<keyword evidence="1" id="KW-0694">RNA-binding</keyword>
<protein>
    <recommendedName>
        <fullName evidence="3">RNA-binding S4 domain-containing protein</fullName>
    </recommendedName>
</protein>
<evidence type="ECO:0000256" key="2">
    <source>
        <dbReference type="SAM" id="MobiDB-lite"/>
    </source>
</evidence>
<organism evidence="4 5">
    <name type="scientific">Methyloceanibacter methanicus</name>
    <dbReference type="NCBI Taxonomy" id="1774968"/>
    <lineage>
        <taxon>Bacteria</taxon>
        <taxon>Pseudomonadati</taxon>
        <taxon>Pseudomonadota</taxon>
        <taxon>Alphaproteobacteria</taxon>
        <taxon>Hyphomicrobiales</taxon>
        <taxon>Hyphomicrobiaceae</taxon>
        <taxon>Methyloceanibacter</taxon>
    </lineage>
</organism>
<dbReference type="AlphaFoldDB" id="A0A1E3W0S3"/>
<evidence type="ECO:0000259" key="3">
    <source>
        <dbReference type="SMART" id="SM00363"/>
    </source>
</evidence>
<dbReference type="SUPFAM" id="SSF55174">
    <property type="entry name" value="Alpha-L RNA-binding motif"/>
    <property type="match status" value="1"/>
</dbReference>
<dbReference type="OrthoDB" id="9797176at2"/>
<dbReference type="InterPro" id="IPR002942">
    <property type="entry name" value="S4_RNA-bd"/>
</dbReference>
<feature type="region of interest" description="Disordered" evidence="2">
    <location>
        <begin position="76"/>
        <end position="109"/>
    </location>
</feature>
<sequence length="121" mass="13640">MTGQRLDKWLWCARLAKTRSAATRLIADGKVRINGERVRKPSRLVQHGDVVTATPPGRLVVWRVLDAAERRGPAPLAQTLYDDLTPPLDETEGDAGSEARVGKRPTKRDRRRIDTFRALWS</sequence>
<proteinExistence type="predicted"/>
<dbReference type="Gene3D" id="3.10.290.10">
    <property type="entry name" value="RNA-binding S4 domain"/>
    <property type="match status" value="1"/>
</dbReference>
<evidence type="ECO:0000256" key="1">
    <source>
        <dbReference type="PROSITE-ProRule" id="PRU00182"/>
    </source>
</evidence>
<evidence type="ECO:0000313" key="4">
    <source>
        <dbReference type="EMBL" id="ODR99353.1"/>
    </source>
</evidence>
<gene>
    <name evidence="4" type="ORF">AUC68_05100</name>
</gene>
<comment type="caution">
    <text evidence="4">The sequence shown here is derived from an EMBL/GenBank/DDBJ whole genome shotgun (WGS) entry which is preliminary data.</text>
</comment>
<dbReference type="Proteomes" id="UP000094501">
    <property type="component" value="Unassembled WGS sequence"/>
</dbReference>
<name>A0A1E3W0S3_9HYPH</name>
<dbReference type="CDD" id="cd00165">
    <property type="entry name" value="S4"/>
    <property type="match status" value="1"/>
</dbReference>
<keyword evidence="5" id="KW-1185">Reference proteome</keyword>
<dbReference type="PROSITE" id="PS50889">
    <property type="entry name" value="S4"/>
    <property type="match status" value="1"/>
</dbReference>
<dbReference type="Pfam" id="PF01479">
    <property type="entry name" value="S4"/>
    <property type="match status" value="1"/>
</dbReference>
<evidence type="ECO:0000313" key="5">
    <source>
        <dbReference type="Proteomes" id="UP000094501"/>
    </source>
</evidence>
<dbReference type="GO" id="GO:0003723">
    <property type="term" value="F:RNA binding"/>
    <property type="evidence" value="ECO:0007669"/>
    <property type="project" value="UniProtKB-KW"/>
</dbReference>
<accession>A0A1E3W0S3</accession>
<dbReference type="SMART" id="SM00363">
    <property type="entry name" value="S4"/>
    <property type="match status" value="1"/>
</dbReference>
<dbReference type="STRING" id="1774968.AUC68_05100"/>
<dbReference type="EMBL" id="LPWG01000011">
    <property type="protein sequence ID" value="ODR99353.1"/>
    <property type="molecule type" value="Genomic_DNA"/>
</dbReference>